<proteinExistence type="predicted"/>
<keyword evidence="4" id="KW-1185">Reference proteome</keyword>
<accession>A0A0D2HEN9</accession>
<sequence length="420" mass="44047">MATTVVPIFGPADVSLASHPPYVDSATQIKVSSMILPSPLAIASSAWSGPPAPLSPFGGPAATSVTSAWSGSISTRCTMGSQLTTFVSSTLSALSTSLSAPSTLASPGDVTTVESVLPSSTGSESTNINMTVAAIPEPKGISEAQKIAAIVAPIFVFFIVLVASGWWFIRRRTERKRTDSLAKRALWTHPECIEGAKAKTMCCDPNKVSLNGTRDSPGGTRDGIGDGITVNKTRARNQPGDRAVGISITKDMTPPIIPQRVSSRFSQLVSLPTNPPDPAPADLDDPAFEIPSSGQISPASTVIISRARQADVQPFEPVSPTSAIVVSGASATDPERSEAVVEALAAWANPDLDRERGQRDSPTAAIDTYFSSSSDDSVDGDNNRNLKTGTNKRDDSPVSVVSRPLSQVVRRRGGLEILRK</sequence>
<dbReference type="HOGENOM" id="CLU_654070_0_0_1"/>
<gene>
    <name evidence="3" type="ORF">Z518_00156</name>
</gene>
<feature type="region of interest" description="Disordered" evidence="1">
    <location>
        <begin position="351"/>
        <end position="405"/>
    </location>
</feature>
<dbReference type="EMBL" id="KN847475">
    <property type="protein sequence ID" value="KIX09078.1"/>
    <property type="molecule type" value="Genomic_DNA"/>
</dbReference>
<evidence type="ECO:0000313" key="4">
    <source>
        <dbReference type="Proteomes" id="UP000053617"/>
    </source>
</evidence>
<keyword evidence="2" id="KW-0472">Membrane</keyword>
<organism evidence="3 4">
    <name type="scientific">Rhinocladiella mackenziei CBS 650.93</name>
    <dbReference type="NCBI Taxonomy" id="1442369"/>
    <lineage>
        <taxon>Eukaryota</taxon>
        <taxon>Fungi</taxon>
        <taxon>Dikarya</taxon>
        <taxon>Ascomycota</taxon>
        <taxon>Pezizomycotina</taxon>
        <taxon>Eurotiomycetes</taxon>
        <taxon>Chaetothyriomycetidae</taxon>
        <taxon>Chaetothyriales</taxon>
        <taxon>Herpotrichiellaceae</taxon>
        <taxon>Rhinocladiella</taxon>
    </lineage>
</organism>
<name>A0A0D2HEN9_9EURO</name>
<protein>
    <submittedName>
        <fullName evidence="3">Uncharacterized protein</fullName>
    </submittedName>
</protein>
<dbReference type="Proteomes" id="UP000053617">
    <property type="component" value="Unassembled WGS sequence"/>
</dbReference>
<keyword evidence="2" id="KW-1133">Transmembrane helix</keyword>
<keyword evidence="2" id="KW-0812">Transmembrane</keyword>
<feature type="transmembrane region" description="Helical" evidence="2">
    <location>
        <begin position="147"/>
        <end position="169"/>
    </location>
</feature>
<dbReference type="RefSeq" id="XP_013276214.1">
    <property type="nucleotide sequence ID" value="XM_013420760.1"/>
</dbReference>
<reference evidence="3 4" key="1">
    <citation type="submission" date="2015-01" db="EMBL/GenBank/DDBJ databases">
        <title>The Genome Sequence of Rhinocladiella mackenzie CBS 650.93.</title>
        <authorList>
            <consortium name="The Broad Institute Genomics Platform"/>
            <person name="Cuomo C."/>
            <person name="de Hoog S."/>
            <person name="Gorbushina A."/>
            <person name="Stielow B."/>
            <person name="Teixiera M."/>
            <person name="Abouelleil A."/>
            <person name="Chapman S.B."/>
            <person name="Priest M."/>
            <person name="Young S.K."/>
            <person name="Wortman J."/>
            <person name="Nusbaum C."/>
            <person name="Birren B."/>
        </authorList>
    </citation>
    <scope>NUCLEOTIDE SEQUENCE [LARGE SCALE GENOMIC DNA]</scope>
    <source>
        <strain evidence="3 4">CBS 650.93</strain>
    </source>
</reference>
<feature type="region of interest" description="Disordered" evidence="1">
    <location>
        <begin position="213"/>
        <end position="234"/>
    </location>
</feature>
<dbReference type="AlphaFoldDB" id="A0A0D2HEN9"/>
<evidence type="ECO:0000256" key="1">
    <source>
        <dbReference type="SAM" id="MobiDB-lite"/>
    </source>
</evidence>
<evidence type="ECO:0000256" key="2">
    <source>
        <dbReference type="SAM" id="Phobius"/>
    </source>
</evidence>
<dbReference type="GeneID" id="25288227"/>
<dbReference type="VEuPathDB" id="FungiDB:Z518_00156"/>
<evidence type="ECO:0000313" key="3">
    <source>
        <dbReference type="EMBL" id="KIX09078.1"/>
    </source>
</evidence>
<feature type="region of interest" description="Disordered" evidence="1">
    <location>
        <begin position="273"/>
        <end position="294"/>
    </location>
</feature>